<accession>A0A1N6DB68</accession>
<dbReference type="PANTHER" id="PTHR42776">
    <property type="entry name" value="SERINE PEPTIDASE S9 FAMILY MEMBER"/>
    <property type="match status" value="1"/>
</dbReference>
<protein>
    <submittedName>
        <fullName evidence="4">Dipeptidyl aminopeptidase/acylaminoacyl peptidase</fullName>
    </submittedName>
</protein>
<dbReference type="OrthoDB" id="1094230at2"/>
<dbReference type="STRING" id="1123272.SAMN02745824_1779"/>
<dbReference type="Gene3D" id="3.40.50.1820">
    <property type="entry name" value="alpha/beta hydrolase"/>
    <property type="match status" value="1"/>
</dbReference>
<dbReference type="GO" id="GO:0006508">
    <property type="term" value="P:proteolysis"/>
    <property type="evidence" value="ECO:0007669"/>
    <property type="project" value="InterPro"/>
</dbReference>
<dbReference type="AlphaFoldDB" id="A0A1N6DB68"/>
<organism evidence="4 5">
    <name type="scientific">Parasphingorhabdus marina DSM 22363</name>
    <dbReference type="NCBI Taxonomy" id="1123272"/>
    <lineage>
        <taxon>Bacteria</taxon>
        <taxon>Pseudomonadati</taxon>
        <taxon>Pseudomonadota</taxon>
        <taxon>Alphaproteobacteria</taxon>
        <taxon>Sphingomonadales</taxon>
        <taxon>Sphingomonadaceae</taxon>
        <taxon>Parasphingorhabdus</taxon>
    </lineage>
</organism>
<dbReference type="InterPro" id="IPR001375">
    <property type="entry name" value="Peptidase_S9_cat"/>
</dbReference>
<dbReference type="GO" id="GO:0004252">
    <property type="term" value="F:serine-type endopeptidase activity"/>
    <property type="evidence" value="ECO:0007669"/>
    <property type="project" value="TreeGrafter"/>
</dbReference>
<evidence type="ECO:0000256" key="1">
    <source>
        <dbReference type="ARBA" id="ARBA00022801"/>
    </source>
</evidence>
<dbReference type="InterPro" id="IPR029058">
    <property type="entry name" value="AB_hydrolase_fold"/>
</dbReference>
<keyword evidence="4" id="KW-0645">Protease</keyword>
<feature type="signal peptide" evidence="2">
    <location>
        <begin position="1"/>
        <end position="23"/>
    </location>
</feature>
<dbReference type="PANTHER" id="PTHR42776:SF27">
    <property type="entry name" value="DIPEPTIDYL PEPTIDASE FAMILY MEMBER 6"/>
    <property type="match status" value="1"/>
</dbReference>
<name>A0A1N6DB68_9SPHN</name>
<keyword evidence="1" id="KW-0378">Hydrolase</keyword>
<dbReference type="Proteomes" id="UP000185192">
    <property type="component" value="Unassembled WGS sequence"/>
</dbReference>
<feature type="domain" description="Peptidase S9 prolyl oligopeptidase catalytic" evidence="3">
    <location>
        <begin position="436"/>
        <end position="642"/>
    </location>
</feature>
<proteinExistence type="predicted"/>
<dbReference type="Pfam" id="PF00326">
    <property type="entry name" value="Peptidase_S9"/>
    <property type="match status" value="1"/>
</dbReference>
<dbReference type="RefSeq" id="WP_074204651.1">
    <property type="nucleotide sequence ID" value="NZ_FSQW01000001.1"/>
</dbReference>
<dbReference type="EMBL" id="FSQW01000001">
    <property type="protein sequence ID" value="SIN68039.1"/>
    <property type="molecule type" value="Genomic_DNA"/>
</dbReference>
<evidence type="ECO:0000259" key="3">
    <source>
        <dbReference type="Pfam" id="PF00326"/>
    </source>
</evidence>
<evidence type="ECO:0000313" key="4">
    <source>
        <dbReference type="EMBL" id="SIN68039.1"/>
    </source>
</evidence>
<dbReference type="SUPFAM" id="SSF69304">
    <property type="entry name" value="Tricorn protease N-terminal domain"/>
    <property type="match status" value="1"/>
</dbReference>
<gene>
    <name evidence="4" type="ORF">SAMN02745824_1779</name>
</gene>
<reference evidence="5" key="1">
    <citation type="submission" date="2016-11" db="EMBL/GenBank/DDBJ databases">
        <authorList>
            <person name="Varghese N."/>
            <person name="Submissions S."/>
        </authorList>
    </citation>
    <scope>NUCLEOTIDE SEQUENCE [LARGE SCALE GENOMIC DNA]</scope>
    <source>
        <strain evidence="5">DSM 22363</strain>
    </source>
</reference>
<dbReference type="GO" id="GO:0004177">
    <property type="term" value="F:aminopeptidase activity"/>
    <property type="evidence" value="ECO:0007669"/>
    <property type="project" value="UniProtKB-KW"/>
</dbReference>
<dbReference type="SUPFAM" id="SSF53474">
    <property type="entry name" value="alpha/beta-Hydrolases"/>
    <property type="match status" value="1"/>
</dbReference>
<evidence type="ECO:0000256" key="2">
    <source>
        <dbReference type="SAM" id="SignalP"/>
    </source>
</evidence>
<keyword evidence="5" id="KW-1185">Reference proteome</keyword>
<dbReference type="Gene3D" id="2.130.10.10">
    <property type="entry name" value="YVTN repeat-like/Quinoprotein amine dehydrogenase"/>
    <property type="match status" value="1"/>
</dbReference>
<evidence type="ECO:0000313" key="5">
    <source>
        <dbReference type="Proteomes" id="UP000185192"/>
    </source>
</evidence>
<dbReference type="InterPro" id="IPR011042">
    <property type="entry name" value="6-blade_b-propeller_TolB-like"/>
</dbReference>
<keyword evidence="2" id="KW-0732">Signal</keyword>
<sequence>MRRNFLTALIAAMAIAVSASGTAAEPVAPKPAALVADQVPDIPMDIVEKTRPYMEFRTASFVDWDARTKSMLISTRFADTRQLHRVRKPMSTREQLTFASEPVRSASYAPDGSSLLFQKDSGGNEVNQIFALKDGRPKLLTDGESRNSLGPWASNGKIVAFGSNKRTGLYNDIYLMNPENPEGAVMLVASTGGGWFPIDFSPDNKKLLVFNYVSITDNQLYLINIFDGTSTKLTNSTEPVAYNGLSFAPDGQLWAASDFGSDVQRVGVVDQKTGTFTPVLDEEKWDIADFDINPDGRWLAYEVNQAGRSMLKIYDMKRGRVRTVKALPAGVISDLKFAPWGELGFTLNANRTGTDAYSVDPKSLDITRWTRSETGGLDAARNVAPELIEITSFDGEKMSGYLYRPDPDRHSGRRPLIINIHGGPEGQATPRFLGRNNYLINELGVAIFYPNVRGSTGFGKRFVALDNGPFLRENSVLDIGAFLERLQKDRRIDRKRIAVTGGSYGGYMTLASMLRYGDQLKAGLEVVGITNFVTFLENTQAYRRNLRRREYGDERDPEQRAKLEEISPLGRAGEIDLPLMVVTGANDPRVPASEADQLIEAVRANGRPAWHLLAKNEGHGFRKKANADYQFWASLLFWQKHLLNDSDGKGR</sequence>
<dbReference type="InterPro" id="IPR015943">
    <property type="entry name" value="WD40/YVTN_repeat-like_dom_sf"/>
</dbReference>
<feature type="chain" id="PRO_5013360202" evidence="2">
    <location>
        <begin position="24"/>
        <end position="651"/>
    </location>
</feature>
<keyword evidence="4" id="KW-0031">Aminopeptidase</keyword>
<dbReference type="Gene3D" id="2.120.10.30">
    <property type="entry name" value="TolB, C-terminal domain"/>
    <property type="match status" value="1"/>
</dbReference>